<keyword evidence="6" id="KW-0479">Metal-binding</keyword>
<reference evidence="16" key="1">
    <citation type="submission" date="2020-01" db="EMBL/GenBank/DDBJ databases">
        <title>Genome sequence of Kobresia littledalei, the first chromosome-level genome in the family Cyperaceae.</title>
        <authorList>
            <person name="Qu G."/>
        </authorList>
    </citation>
    <scope>NUCLEOTIDE SEQUENCE</scope>
    <source>
        <strain evidence="16">C.B.Clarke</strain>
        <tissue evidence="16">Leaf</tissue>
    </source>
</reference>
<dbReference type="AlphaFoldDB" id="A0A833R4Y6"/>
<evidence type="ECO:0000256" key="5">
    <source>
        <dbReference type="ARBA" id="ARBA00022491"/>
    </source>
</evidence>
<evidence type="ECO:0000313" key="16">
    <source>
        <dbReference type="EMBL" id="KAF3329858.1"/>
    </source>
</evidence>
<keyword evidence="8" id="KW-0862">Zinc</keyword>
<proteinExistence type="inferred from homology"/>
<accession>A0A833R4Y6</accession>
<dbReference type="InterPro" id="IPR023801">
    <property type="entry name" value="His_deacetylse_dom"/>
</dbReference>
<dbReference type="InterPro" id="IPR000286">
    <property type="entry name" value="HDACs"/>
</dbReference>
<keyword evidence="5" id="KW-0678">Repressor</keyword>
<dbReference type="PANTHER" id="PTHR10625:SF5">
    <property type="entry name" value="HISTONE DEACETYLASE"/>
    <property type="match status" value="1"/>
</dbReference>
<evidence type="ECO:0000256" key="13">
    <source>
        <dbReference type="ARBA" id="ARBA00049416"/>
    </source>
</evidence>
<dbReference type="CDD" id="cd09992">
    <property type="entry name" value="HDAC_classII"/>
    <property type="match status" value="1"/>
</dbReference>
<dbReference type="Proteomes" id="UP000623129">
    <property type="component" value="Unassembled WGS sequence"/>
</dbReference>
<dbReference type="GO" id="GO:0040029">
    <property type="term" value="P:epigenetic regulation of gene expression"/>
    <property type="evidence" value="ECO:0007669"/>
    <property type="project" value="TreeGrafter"/>
</dbReference>
<dbReference type="Gene3D" id="3.40.800.20">
    <property type="entry name" value="Histone deacetylase domain"/>
    <property type="match status" value="1"/>
</dbReference>
<name>A0A833R4Y6_9POAL</name>
<protein>
    <recommendedName>
        <fullName evidence="4">histone deacetylase</fullName>
        <ecNumber evidence="4">3.5.1.98</ecNumber>
    </recommendedName>
</protein>
<dbReference type="GO" id="GO:0050793">
    <property type="term" value="P:regulation of developmental process"/>
    <property type="evidence" value="ECO:0007669"/>
    <property type="project" value="UniProtKB-ARBA"/>
</dbReference>
<feature type="region of interest" description="Disordered" evidence="14">
    <location>
        <begin position="1"/>
        <end position="87"/>
    </location>
</feature>
<evidence type="ECO:0000256" key="9">
    <source>
        <dbReference type="ARBA" id="ARBA00022853"/>
    </source>
</evidence>
<organism evidence="16 17">
    <name type="scientific">Carex littledalei</name>
    <dbReference type="NCBI Taxonomy" id="544730"/>
    <lineage>
        <taxon>Eukaryota</taxon>
        <taxon>Viridiplantae</taxon>
        <taxon>Streptophyta</taxon>
        <taxon>Embryophyta</taxon>
        <taxon>Tracheophyta</taxon>
        <taxon>Spermatophyta</taxon>
        <taxon>Magnoliopsida</taxon>
        <taxon>Liliopsida</taxon>
        <taxon>Poales</taxon>
        <taxon>Cyperaceae</taxon>
        <taxon>Cyperoideae</taxon>
        <taxon>Cariceae</taxon>
        <taxon>Carex</taxon>
        <taxon>Carex subgen. Euthyceras</taxon>
    </lineage>
</organism>
<dbReference type="GO" id="GO:0141221">
    <property type="term" value="F:histone deacetylase activity, hydrolytic mechanism"/>
    <property type="evidence" value="ECO:0007669"/>
    <property type="project" value="UniProtKB-EC"/>
</dbReference>
<keyword evidence="17" id="KW-1185">Reference proteome</keyword>
<evidence type="ECO:0000256" key="6">
    <source>
        <dbReference type="ARBA" id="ARBA00022723"/>
    </source>
</evidence>
<dbReference type="Pfam" id="PF00850">
    <property type="entry name" value="Hist_deacetyl"/>
    <property type="match status" value="1"/>
</dbReference>
<sequence length="562" mass="61904">MGWIKLLDPAMGGENGTHKNKSEKRARLAPNGSSDASNPPLGALEPEAFKEENNGLTEPQEKDTTLKDFYFGDDDEDDEDDEWQPSKIPFDHENSFCINCTVRNYDCTASSCEHCGAIMASKVNGYDAFQAQIEDAISRYNASSSSSNTAFGFDERMLLHNEIEMKSYPHPERPDRLRAIATSLTESGIFPEKCTLIQAREITREELLNVHSLDNVEAVEQTKNMLYSYFTPDTYANAHSACAAKLAAGICADLSTSIMSGHFKNGFALVRPPGHHATIKQAMGFCLHNNAAVAAIAAQKAGAQKVLIVDWDVHHGNGTQEIFDGNKSVLYISLHRHEGGNFYPGTGAFVEVGTNGAEGFSVNIPWSCGGIGDRDYIFAFKNVVLPIAKEFAPDMTIISAGFDAARGDPLGGCDVTPAGYAQMAHMLTSLSDGKLLVVLEGGYNLRSISSSATAVVKVLLGEKPEIELEDPMPSREGLESVLHVLQIQVHYWPVLSHHCAVVKPFLDYYSLSSVINIGNQTRKRPRYTGPFWWKCGSKRIFFELISKRLQKKRLMRHDKGIR</sequence>
<comment type="cofactor">
    <cofactor evidence="1">
        <name>Zn(2+)</name>
        <dbReference type="ChEBI" id="CHEBI:29105"/>
    </cofactor>
</comment>
<evidence type="ECO:0000256" key="2">
    <source>
        <dbReference type="ARBA" id="ARBA00004123"/>
    </source>
</evidence>
<dbReference type="GO" id="GO:0046872">
    <property type="term" value="F:metal ion binding"/>
    <property type="evidence" value="ECO:0007669"/>
    <property type="project" value="UniProtKB-KW"/>
</dbReference>
<keyword evidence="7" id="KW-0378">Hydrolase</keyword>
<evidence type="ECO:0000256" key="3">
    <source>
        <dbReference type="ARBA" id="ARBA00007738"/>
    </source>
</evidence>
<dbReference type="OrthoDB" id="424012at2759"/>
<evidence type="ECO:0000259" key="15">
    <source>
        <dbReference type="Pfam" id="PF00850"/>
    </source>
</evidence>
<dbReference type="EMBL" id="SWLB01000014">
    <property type="protein sequence ID" value="KAF3329858.1"/>
    <property type="molecule type" value="Genomic_DNA"/>
</dbReference>
<evidence type="ECO:0000313" key="17">
    <source>
        <dbReference type="Proteomes" id="UP000623129"/>
    </source>
</evidence>
<dbReference type="PANTHER" id="PTHR10625">
    <property type="entry name" value="HISTONE DEACETYLASE HDAC1-RELATED"/>
    <property type="match status" value="1"/>
</dbReference>
<dbReference type="GO" id="GO:0000118">
    <property type="term" value="C:histone deacetylase complex"/>
    <property type="evidence" value="ECO:0007669"/>
    <property type="project" value="TreeGrafter"/>
</dbReference>
<comment type="catalytic activity">
    <reaction evidence="13">
        <text>N(6)-acetyl-L-lysyl-[histone] + H2O = L-lysyl-[histone] + acetate</text>
        <dbReference type="Rhea" id="RHEA:58196"/>
        <dbReference type="Rhea" id="RHEA-COMP:9845"/>
        <dbReference type="Rhea" id="RHEA-COMP:11338"/>
        <dbReference type="ChEBI" id="CHEBI:15377"/>
        <dbReference type="ChEBI" id="CHEBI:29969"/>
        <dbReference type="ChEBI" id="CHEBI:30089"/>
        <dbReference type="ChEBI" id="CHEBI:61930"/>
        <dbReference type="EC" id="3.5.1.98"/>
    </reaction>
    <physiologicalReaction direction="left-to-right" evidence="13">
        <dbReference type="Rhea" id="RHEA:58197"/>
    </physiologicalReaction>
</comment>
<evidence type="ECO:0000256" key="11">
    <source>
        <dbReference type="ARBA" id="ARBA00023163"/>
    </source>
</evidence>
<evidence type="ECO:0000256" key="12">
    <source>
        <dbReference type="ARBA" id="ARBA00023242"/>
    </source>
</evidence>
<dbReference type="PRINTS" id="PR01270">
    <property type="entry name" value="HDASUPER"/>
</dbReference>
<evidence type="ECO:0000256" key="4">
    <source>
        <dbReference type="ARBA" id="ARBA00012111"/>
    </source>
</evidence>
<evidence type="ECO:0000256" key="10">
    <source>
        <dbReference type="ARBA" id="ARBA00023015"/>
    </source>
</evidence>
<keyword evidence="9" id="KW-0156">Chromatin regulator</keyword>
<dbReference type="EC" id="3.5.1.98" evidence="4"/>
<dbReference type="GO" id="GO:0005737">
    <property type="term" value="C:cytoplasm"/>
    <property type="evidence" value="ECO:0007669"/>
    <property type="project" value="UniProtKB-ARBA"/>
</dbReference>
<comment type="similarity">
    <text evidence="3">Belongs to the histone deacetylase family. HD type 2 subfamily.</text>
</comment>
<evidence type="ECO:0000256" key="8">
    <source>
        <dbReference type="ARBA" id="ARBA00022833"/>
    </source>
</evidence>
<comment type="subcellular location">
    <subcellularLocation>
        <location evidence="2">Nucleus</location>
    </subcellularLocation>
</comment>
<feature type="compositionally biased region" description="Basic and acidic residues" evidence="14">
    <location>
        <begin position="47"/>
        <end position="66"/>
    </location>
</feature>
<gene>
    <name evidence="16" type="ORF">FCM35_KLT05189</name>
</gene>
<dbReference type="FunFam" id="3.40.800.20:FF:000014">
    <property type="entry name" value="Histone deacetylase 15"/>
    <property type="match status" value="1"/>
</dbReference>
<evidence type="ECO:0000256" key="7">
    <source>
        <dbReference type="ARBA" id="ARBA00022801"/>
    </source>
</evidence>
<keyword evidence="10" id="KW-0805">Transcription regulation</keyword>
<dbReference type="InterPro" id="IPR037138">
    <property type="entry name" value="His_deacetylse_dom_sf"/>
</dbReference>
<keyword evidence="11" id="KW-0804">Transcription</keyword>
<dbReference type="InterPro" id="IPR023696">
    <property type="entry name" value="Ureohydrolase_dom_sf"/>
</dbReference>
<feature type="compositionally biased region" description="Acidic residues" evidence="14">
    <location>
        <begin position="71"/>
        <end position="83"/>
    </location>
</feature>
<feature type="domain" description="Histone deacetylase" evidence="15">
    <location>
        <begin position="170"/>
        <end position="459"/>
    </location>
</feature>
<evidence type="ECO:0000256" key="1">
    <source>
        <dbReference type="ARBA" id="ARBA00001947"/>
    </source>
</evidence>
<comment type="caution">
    <text evidence="16">The sequence shown here is derived from an EMBL/GenBank/DDBJ whole genome shotgun (WGS) entry which is preliminary data.</text>
</comment>
<keyword evidence="12" id="KW-0539">Nucleus</keyword>
<dbReference type="SUPFAM" id="SSF52768">
    <property type="entry name" value="Arginase/deacetylase"/>
    <property type="match status" value="1"/>
</dbReference>
<evidence type="ECO:0000256" key="14">
    <source>
        <dbReference type="SAM" id="MobiDB-lite"/>
    </source>
</evidence>